<gene>
    <name evidence="2" type="ORF">F7P80_16145</name>
</gene>
<organism evidence="2">
    <name type="scientific">Comamonas kerstersii</name>
    <dbReference type="NCBI Taxonomy" id="225992"/>
    <lineage>
        <taxon>Bacteria</taxon>
        <taxon>Pseudomonadati</taxon>
        <taxon>Pseudomonadota</taxon>
        <taxon>Betaproteobacteria</taxon>
        <taxon>Burkholderiales</taxon>
        <taxon>Comamonadaceae</taxon>
        <taxon>Comamonas</taxon>
    </lineage>
</organism>
<comment type="caution">
    <text evidence="2">The sequence shown here is derived from an EMBL/GenBank/DDBJ whole genome shotgun (WGS) entry which is preliminary data.</text>
</comment>
<feature type="compositionally biased region" description="Basic residues" evidence="1">
    <location>
        <begin position="76"/>
        <end position="90"/>
    </location>
</feature>
<name>A0A6A1QYX7_9BURK</name>
<dbReference type="AlphaFoldDB" id="A0A6A1QYX7"/>
<evidence type="ECO:0000256" key="1">
    <source>
        <dbReference type="SAM" id="MobiDB-lite"/>
    </source>
</evidence>
<accession>A0A6A1QYX7</accession>
<dbReference type="EMBL" id="VZOT01000022">
    <property type="protein sequence ID" value="KAB0583913.1"/>
    <property type="molecule type" value="Genomic_DNA"/>
</dbReference>
<reference evidence="2" key="1">
    <citation type="submission" date="2019-09" db="EMBL/GenBank/DDBJ databases">
        <title>Draft genome sequences of 48 bacterial type strains from the CCUG.</title>
        <authorList>
            <person name="Tunovic T."/>
            <person name="Pineiro-Iglesias B."/>
            <person name="Unosson C."/>
            <person name="Inganas E."/>
            <person name="Ohlen M."/>
            <person name="Cardew S."/>
            <person name="Jensie-Markopoulos S."/>
            <person name="Salva-Serra F."/>
            <person name="Jaen-Luchoro D."/>
            <person name="Karlsson R."/>
            <person name="Svensson-Stadler L."/>
            <person name="Chun J."/>
            <person name="Moore E."/>
        </authorList>
    </citation>
    <scope>NUCLEOTIDE SEQUENCE</scope>
    <source>
        <strain evidence="2">CCUG 15333</strain>
    </source>
</reference>
<proteinExistence type="predicted"/>
<protein>
    <submittedName>
        <fullName evidence="2">Uncharacterized protein</fullName>
    </submittedName>
</protein>
<evidence type="ECO:0000313" key="2">
    <source>
        <dbReference type="EMBL" id="KAB0583913.1"/>
    </source>
</evidence>
<sequence>MRCACSEGGSRVSARQPTYFPLSRQRKVSKAKATLLPASLRCAPGNLRCSPVGCAAKLAALLRRSAQTAAASQLTKRVRPSAHTPPHRLRASAQVEGNGGAPVARLLNDIWLKRRCSKRCKLFSWKRFSLFCPLSRLRERAGVREELLPFPRWGKGGWGHCAFVWALCLW</sequence>
<feature type="region of interest" description="Disordered" evidence="1">
    <location>
        <begin position="73"/>
        <end position="96"/>
    </location>
</feature>